<evidence type="ECO:0000256" key="4">
    <source>
        <dbReference type="ARBA" id="ARBA00022679"/>
    </source>
</evidence>
<dbReference type="Pfam" id="PF00856">
    <property type="entry name" value="SET"/>
    <property type="match status" value="1"/>
</dbReference>
<dbReference type="SMART" id="SM00317">
    <property type="entry name" value="SET"/>
    <property type="match status" value="1"/>
</dbReference>
<comment type="caution">
    <text evidence="9">The sequence shown here is derived from an EMBL/GenBank/DDBJ whole genome shotgun (WGS) entry which is preliminary data.</text>
</comment>
<evidence type="ECO:0000256" key="2">
    <source>
        <dbReference type="ARBA" id="ARBA00022454"/>
    </source>
</evidence>
<feature type="non-terminal residue" evidence="9">
    <location>
        <position position="1"/>
    </location>
</feature>
<name>A0AAN5DEM3_9BILA</name>
<keyword evidence="4" id="KW-0808">Transferase</keyword>
<evidence type="ECO:0000256" key="6">
    <source>
        <dbReference type="ARBA" id="ARBA00022723"/>
    </source>
</evidence>
<keyword evidence="2" id="KW-0158">Chromosome</keyword>
<keyword evidence="6" id="KW-0479">Metal-binding</keyword>
<evidence type="ECO:0000313" key="9">
    <source>
        <dbReference type="EMBL" id="GMR62118.1"/>
    </source>
</evidence>
<proteinExistence type="predicted"/>
<organism evidence="9 10">
    <name type="scientific">Pristionchus mayeri</name>
    <dbReference type="NCBI Taxonomy" id="1317129"/>
    <lineage>
        <taxon>Eukaryota</taxon>
        <taxon>Metazoa</taxon>
        <taxon>Ecdysozoa</taxon>
        <taxon>Nematoda</taxon>
        <taxon>Chromadorea</taxon>
        <taxon>Rhabditida</taxon>
        <taxon>Rhabditina</taxon>
        <taxon>Diplogasteromorpha</taxon>
        <taxon>Diplogasteroidea</taxon>
        <taxon>Neodiplogasteridae</taxon>
        <taxon>Pristionchus</taxon>
    </lineage>
</organism>
<dbReference type="GO" id="GO:0032259">
    <property type="term" value="P:methylation"/>
    <property type="evidence" value="ECO:0007669"/>
    <property type="project" value="UniProtKB-KW"/>
</dbReference>
<dbReference type="GO" id="GO:0046872">
    <property type="term" value="F:metal ion binding"/>
    <property type="evidence" value="ECO:0007669"/>
    <property type="project" value="UniProtKB-KW"/>
</dbReference>
<evidence type="ECO:0000256" key="7">
    <source>
        <dbReference type="ARBA" id="ARBA00022833"/>
    </source>
</evidence>
<dbReference type="GO" id="GO:0005694">
    <property type="term" value="C:chromosome"/>
    <property type="evidence" value="ECO:0007669"/>
    <property type="project" value="UniProtKB-SubCell"/>
</dbReference>
<dbReference type="PANTHER" id="PTHR46223">
    <property type="entry name" value="HISTONE-LYSINE N-METHYLTRANSFERASE SUV39H"/>
    <property type="match status" value="1"/>
</dbReference>
<dbReference type="Proteomes" id="UP001328107">
    <property type="component" value="Unassembled WGS sequence"/>
</dbReference>
<reference evidence="10" key="1">
    <citation type="submission" date="2022-10" db="EMBL/GenBank/DDBJ databases">
        <title>Genome assembly of Pristionchus species.</title>
        <authorList>
            <person name="Yoshida K."/>
            <person name="Sommer R.J."/>
        </authorList>
    </citation>
    <scope>NUCLEOTIDE SEQUENCE [LARGE SCALE GENOMIC DNA]</scope>
    <source>
        <strain evidence="10">RS5460</strain>
    </source>
</reference>
<accession>A0AAN5DEM3</accession>
<dbReference type="InterPro" id="IPR001214">
    <property type="entry name" value="SET_dom"/>
</dbReference>
<dbReference type="InterPro" id="IPR046341">
    <property type="entry name" value="SET_dom_sf"/>
</dbReference>
<keyword evidence="5" id="KW-0949">S-adenosyl-L-methionine</keyword>
<evidence type="ECO:0000259" key="8">
    <source>
        <dbReference type="PROSITE" id="PS50280"/>
    </source>
</evidence>
<protein>
    <recommendedName>
        <fullName evidence="8">SET domain-containing protein</fullName>
    </recommendedName>
</protein>
<dbReference type="Gene3D" id="2.170.270.10">
    <property type="entry name" value="SET domain"/>
    <property type="match status" value="1"/>
</dbReference>
<dbReference type="SUPFAM" id="SSF82199">
    <property type="entry name" value="SET domain"/>
    <property type="match status" value="1"/>
</dbReference>
<evidence type="ECO:0000256" key="5">
    <source>
        <dbReference type="ARBA" id="ARBA00022691"/>
    </source>
</evidence>
<gene>
    <name evidence="9" type="ORF">PMAYCL1PPCAC_32313</name>
</gene>
<dbReference type="InterPro" id="IPR050973">
    <property type="entry name" value="H3K9_Histone-Lys_N-MTase"/>
</dbReference>
<sequence length="293" mass="32756">LPRADAELRQLELITHSVLSDQVKEMKANVQQPQSLKQIRCGSKCSCNGGRRSTRSGSACCASRGVEEHGMAFECGASCGCDPTRCSNRAVQKGRQHPLLLFRDVGTGWSIRALTEYKKGDYVADYCGEVKLESTSDEGTYDFSLEVPVPRETGEPDRIVVCSFEQGNEARYLAHSCSPNLAVRTSVIGRDPFEQYNHSIYFVAERNILPGESLSIDYFAGKDLDELQREQQSIDHFFSACRCQSHGCRFSEAKMEEFKTGARATRSKRSAVKTMKKGEQKEDRYIVMLSDSD</sequence>
<dbReference type="PROSITE" id="PS50280">
    <property type="entry name" value="SET"/>
    <property type="match status" value="1"/>
</dbReference>
<keyword evidence="3" id="KW-0489">Methyltransferase</keyword>
<keyword evidence="10" id="KW-1185">Reference proteome</keyword>
<keyword evidence="7" id="KW-0862">Zinc</keyword>
<evidence type="ECO:0000256" key="1">
    <source>
        <dbReference type="ARBA" id="ARBA00004286"/>
    </source>
</evidence>
<feature type="domain" description="SET" evidence="8">
    <location>
        <begin position="97"/>
        <end position="219"/>
    </location>
</feature>
<evidence type="ECO:0000256" key="3">
    <source>
        <dbReference type="ARBA" id="ARBA00022603"/>
    </source>
</evidence>
<dbReference type="AlphaFoldDB" id="A0AAN5DEM3"/>
<dbReference type="GO" id="GO:0008168">
    <property type="term" value="F:methyltransferase activity"/>
    <property type="evidence" value="ECO:0007669"/>
    <property type="project" value="UniProtKB-KW"/>
</dbReference>
<evidence type="ECO:0000313" key="10">
    <source>
        <dbReference type="Proteomes" id="UP001328107"/>
    </source>
</evidence>
<dbReference type="EMBL" id="BTRK01000006">
    <property type="protein sequence ID" value="GMR62118.1"/>
    <property type="molecule type" value="Genomic_DNA"/>
</dbReference>
<comment type="subcellular location">
    <subcellularLocation>
        <location evidence="1">Chromosome</location>
    </subcellularLocation>
</comment>
<dbReference type="PANTHER" id="PTHR46223:SF3">
    <property type="entry name" value="HISTONE-LYSINE N-METHYLTRANSFERASE SET-23"/>
    <property type="match status" value="1"/>
</dbReference>